<comment type="caution">
    <text evidence="2">The sequence shown here is derived from an EMBL/GenBank/DDBJ whole genome shotgun (WGS) entry which is preliminary data.</text>
</comment>
<feature type="compositionally biased region" description="Basic and acidic residues" evidence="1">
    <location>
        <begin position="20"/>
        <end position="38"/>
    </location>
</feature>
<evidence type="ECO:0000313" key="3">
    <source>
        <dbReference type="Proteomes" id="UP000825729"/>
    </source>
</evidence>
<accession>A0AAV7E790</accession>
<gene>
    <name evidence="2" type="ORF">H6P81_016052</name>
</gene>
<protein>
    <recommendedName>
        <fullName evidence="4">Ribosomal protein L2</fullName>
    </recommendedName>
</protein>
<name>A0AAV7E790_ARIFI</name>
<feature type="region of interest" description="Disordered" evidence="1">
    <location>
        <begin position="1"/>
        <end position="47"/>
    </location>
</feature>
<dbReference type="AlphaFoldDB" id="A0AAV7E790"/>
<reference evidence="2 3" key="1">
    <citation type="submission" date="2021-07" db="EMBL/GenBank/DDBJ databases">
        <title>The Aristolochia fimbriata genome: insights into angiosperm evolution, floral development and chemical biosynthesis.</title>
        <authorList>
            <person name="Jiao Y."/>
        </authorList>
    </citation>
    <scope>NUCLEOTIDE SEQUENCE [LARGE SCALE GENOMIC DNA]</scope>
    <source>
        <strain evidence="2">IBCAS-2021</strain>
        <tissue evidence="2">Leaf</tissue>
    </source>
</reference>
<feature type="compositionally biased region" description="Basic residues" evidence="1">
    <location>
        <begin position="1"/>
        <end position="15"/>
    </location>
</feature>
<dbReference type="EMBL" id="JAINDJ010000006">
    <property type="protein sequence ID" value="KAG9444712.1"/>
    <property type="molecule type" value="Genomic_DNA"/>
</dbReference>
<organism evidence="2 3">
    <name type="scientific">Aristolochia fimbriata</name>
    <name type="common">White veined hardy Dutchman's pipe vine</name>
    <dbReference type="NCBI Taxonomy" id="158543"/>
    <lineage>
        <taxon>Eukaryota</taxon>
        <taxon>Viridiplantae</taxon>
        <taxon>Streptophyta</taxon>
        <taxon>Embryophyta</taxon>
        <taxon>Tracheophyta</taxon>
        <taxon>Spermatophyta</taxon>
        <taxon>Magnoliopsida</taxon>
        <taxon>Magnoliidae</taxon>
        <taxon>Piperales</taxon>
        <taxon>Aristolochiaceae</taxon>
        <taxon>Aristolochia</taxon>
    </lineage>
</organism>
<evidence type="ECO:0000256" key="1">
    <source>
        <dbReference type="SAM" id="MobiDB-lite"/>
    </source>
</evidence>
<evidence type="ECO:0008006" key="4">
    <source>
        <dbReference type="Google" id="ProtNLM"/>
    </source>
</evidence>
<keyword evidence="3" id="KW-1185">Reference proteome</keyword>
<evidence type="ECO:0000313" key="2">
    <source>
        <dbReference type="EMBL" id="KAG9444712.1"/>
    </source>
</evidence>
<dbReference type="Proteomes" id="UP000825729">
    <property type="component" value="Unassembled WGS sequence"/>
</dbReference>
<sequence>MAGKKSHLPRHRQVKIGRGGTERSRRAWKDQKTSELGKRSLGHLGFPHPSELKAITATEARGKWPLHRSLLEGKPLLSEAGAKPFPHLYEGRKGLSRSGPGPTRLWPHPVGKPALGWGKNPPRYPVPAWEILKYPSTTTWHRKVFRPSPRGGTHREWVQGLSPSAPLAQGLALLGQSNGLIAARMVAKQGQDYGLAILATRLAGLPRHVPPLVCLAKADLQHCPLIARARWFGTNKGQATGFAGV</sequence>
<proteinExistence type="predicted"/>